<name>A0A0B2VPH3_TOXCA</name>
<dbReference type="EMBL" id="JPKZ01000787">
    <property type="protein sequence ID" value="KHN85436.1"/>
    <property type="molecule type" value="Genomic_DNA"/>
</dbReference>
<feature type="chain" id="PRO_5002096278" evidence="1">
    <location>
        <begin position="21"/>
        <end position="67"/>
    </location>
</feature>
<comment type="caution">
    <text evidence="2">The sequence shown here is derived from an EMBL/GenBank/DDBJ whole genome shotgun (WGS) entry which is preliminary data.</text>
</comment>
<dbReference type="OrthoDB" id="10414204at2759"/>
<protein>
    <submittedName>
        <fullName evidence="2">Uncharacterized protein</fullName>
    </submittedName>
</protein>
<organism evidence="2 3">
    <name type="scientific">Toxocara canis</name>
    <name type="common">Canine roundworm</name>
    <dbReference type="NCBI Taxonomy" id="6265"/>
    <lineage>
        <taxon>Eukaryota</taxon>
        <taxon>Metazoa</taxon>
        <taxon>Ecdysozoa</taxon>
        <taxon>Nematoda</taxon>
        <taxon>Chromadorea</taxon>
        <taxon>Rhabditida</taxon>
        <taxon>Spirurina</taxon>
        <taxon>Ascaridomorpha</taxon>
        <taxon>Ascaridoidea</taxon>
        <taxon>Toxocaridae</taxon>
        <taxon>Toxocara</taxon>
    </lineage>
</organism>
<reference evidence="2 3" key="1">
    <citation type="submission" date="2014-11" db="EMBL/GenBank/DDBJ databases">
        <title>Genetic blueprint of the zoonotic pathogen Toxocara canis.</title>
        <authorList>
            <person name="Zhu X.-Q."/>
            <person name="Korhonen P.K."/>
            <person name="Cai H."/>
            <person name="Young N.D."/>
            <person name="Nejsum P."/>
            <person name="von Samson-Himmelstjerna G."/>
            <person name="Boag P.R."/>
            <person name="Tan P."/>
            <person name="Li Q."/>
            <person name="Min J."/>
            <person name="Yang Y."/>
            <person name="Wang X."/>
            <person name="Fang X."/>
            <person name="Hall R.S."/>
            <person name="Hofmann A."/>
            <person name="Sternberg P.W."/>
            <person name="Jex A.R."/>
            <person name="Gasser R.B."/>
        </authorList>
    </citation>
    <scope>NUCLEOTIDE SEQUENCE [LARGE SCALE GENOMIC DNA]</scope>
    <source>
        <strain evidence="2">PN_DK_2014</strain>
    </source>
</reference>
<evidence type="ECO:0000313" key="3">
    <source>
        <dbReference type="Proteomes" id="UP000031036"/>
    </source>
</evidence>
<dbReference type="AlphaFoldDB" id="A0A0B2VPH3"/>
<proteinExistence type="predicted"/>
<evidence type="ECO:0000313" key="2">
    <source>
        <dbReference type="EMBL" id="KHN85436.1"/>
    </source>
</evidence>
<feature type="non-terminal residue" evidence="2">
    <location>
        <position position="67"/>
    </location>
</feature>
<evidence type="ECO:0000256" key="1">
    <source>
        <dbReference type="SAM" id="SignalP"/>
    </source>
</evidence>
<sequence>MVSQTFAICVSALLFTTVLSLPLYSYEDLNNPTFILYRDGFLPVSDSEYGGIPYDARSKRSIYGLYK</sequence>
<keyword evidence="3" id="KW-1185">Reference proteome</keyword>
<gene>
    <name evidence="2" type="ORF">Tcan_00437</name>
</gene>
<accession>A0A0B2VPH3</accession>
<feature type="signal peptide" evidence="1">
    <location>
        <begin position="1"/>
        <end position="20"/>
    </location>
</feature>
<keyword evidence="1" id="KW-0732">Signal</keyword>
<dbReference type="Proteomes" id="UP000031036">
    <property type="component" value="Unassembled WGS sequence"/>
</dbReference>